<organism evidence="8 9">
    <name type="scientific">Paenibacillus agilis</name>
    <dbReference type="NCBI Taxonomy" id="3020863"/>
    <lineage>
        <taxon>Bacteria</taxon>
        <taxon>Bacillati</taxon>
        <taxon>Bacillota</taxon>
        <taxon>Bacilli</taxon>
        <taxon>Bacillales</taxon>
        <taxon>Paenibacillaceae</taxon>
        <taxon>Paenibacillus</taxon>
    </lineage>
</organism>
<dbReference type="GO" id="GO:0005886">
    <property type="term" value="C:plasma membrane"/>
    <property type="evidence" value="ECO:0007669"/>
    <property type="project" value="UniProtKB-SubCell"/>
</dbReference>
<dbReference type="RefSeq" id="WP_144986921.1">
    <property type="nucleotide sequence ID" value="NZ_VNJK01000001.1"/>
</dbReference>
<keyword evidence="4 6" id="KW-1133">Transmembrane helix</keyword>
<dbReference type="InterPro" id="IPR018076">
    <property type="entry name" value="T2SS_GspF_dom"/>
</dbReference>
<comment type="caution">
    <text evidence="8">The sequence shown here is derived from an EMBL/GenBank/DDBJ whole genome shotgun (WGS) entry which is preliminary data.</text>
</comment>
<feature type="transmembrane region" description="Helical" evidence="6">
    <location>
        <begin position="88"/>
        <end position="110"/>
    </location>
</feature>
<evidence type="ECO:0000313" key="8">
    <source>
        <dbReference type="EMBL" id="TVX91941.1"/>
    </source>
</evidence>
<dbReference type="Proteomes" id="UP000318102">
    <property type="component" value="Unassembled WGS sequence"/>
</dbReference>
<dbReference type="Gene3D" id="1.20.81.30">
    <property type="entry name" value="Type II secretion system (T2SS), domain F"/>
    <property type="match status" value="1"/>
</dbReference>
<feature type="transmembrane region" description="Helical" evidence="6">
    <location>
        <begin position="6"/>
        <end position="25"/>
    </location>
</feature>
<evidence type="ECO:0000259" key="7">
    <source>
        <dbReference type="Pfam" id="PF00482"/>
    </source>
</evidence>
<dbReference type="PANTHER" id="PTHR35007:SF2">
    <property type="entry name" value="PILUS ASSEMBLE PROTEIN"/>
    <property type="match status" value="1"/>
</dbReference>
<dbReference type="OrthoDB" id="9793966at2"/>
<dbReference type="Pfam" id="PF00482">
    <property type="entry name" value="T2SSF"/>
    <property type="match status" value="1"/>
</dbReference>
<feature type="transmembrane region" description="Helical" evidence="6">
    <location>
        <begin position="268"/>
        <end position="289"/>
    </location>
</feature>
<keyword evidence="9" id="KW-1185">Reference proteome</keyword>
<proteinExistence type="predicted"/>
<comment type="subcellular location">
    <subcellularLocation>
        <location evidence="1">Cell membrane</location>
        <topology evidence="1">Multi-pass membrane protein</topology>
    </subcellularLocation>
</comment>
<evidence type="ECO:0000256" key="3">
    <source>
        <dbReference type="ARBA" id="ARBA00022692"/>
    </source>
</evidence>
<evidence type="ECO:0000256" key="5">
    <source>
        <dbReference type="ARBA" id="ARBA00023136"/>
    </source>
</evidence>
<evidence type="ECO:0000313" key="9">
    <source>
        <dbReference type="Proteomes" id="UP000318102"/>
    </source>
</evidence>
<dbReference type="AlphaFoldDB" id="A0A559IWH1"/>
<dbReference type="InterPro" id="IPR042094">
    <property type="entry name" value="T2SS_GspF_sf"/>
</dbReference>
<evidence type="ECO:0000256" key="1">
    <source>
        <dbReference type="ARBA" id="ARBA00004651"/>
    </source>
</evidence>
<feature type="domain" description="Type II secretion system protein GspF" evidence="7">
    <location>
        <begin position="155"/>
        <end position="284"/>
    </location>
</feature>
<evidence type="ECO:0000256" key="2">
    <source>
        <dbReference type="ARBA" id="ARBA00022475"/>
    </source>
</evidence>
<keyword evidence="5 6" id="KW-0472">Membrane</keyword>
<gene>
    <name evidence="8" type="ORF">FPZ44_02035</name>
</gene>
<reference evidence="8 9" key="1">
    <citation type="submission" date="2019-07" db="EMBL/GenBank/DDBJ databases">
        <authorList>
            <person name="Kim J."/>
        </authorList>
    </citation>
    <scope>NUCLEOTIDE SEQUENCE [LARGE SCALE GENOMIC DNA]</scope>
    <source>
        <strain evidence="8 9">N4</strain>
    </source>
</reference>
<evidence type="ECO:0000256" key="4">
    <source>
        <dbReference type="ARBA" id="ARBA00022989"/>
    </source>
</evidence>
<sequence>MLGQWLWFAAFAVMLVIFIAGHMQAKGKHNEIISQADPSNKLTSCLPFALHLTGKFQRTLDTHPIFVSLRQAIFQLYGPQAFYVRYRLFVGEVMLIAYIGTMTALLLPAITDGSPVNFAGALMLVLILPLVKSKEMINKSVQKQQDIQMELPELLSKLSLLVQAGETVQKALSICVQRKGEHLSHPLYIELNRMLKDVQNGYSFAQALEQFSKRCAVQEAAMFTTTILMNQKRGGSSFVLAMEDLGRQLWDKRKSVARKRGEEASTKLIFPMMLMFLVVLAVVGGPALMMMG</sequence>
<accession>A0A559IWH1</accession>
<dbReference type="EMBL" id="VNJK01000001">
    <property type="protein sequence ID" value="TVX91941.1"/>
    <property type="molecule type" value="Genomic_DNA"/>
</dbReference>
<name>A0A559IWH1_9BACL</name>
<keyword evidence="2" id="KW-1003">Cell membrane</keyword>
<dbReference type="PANTHER" id="PTHR35007">
    <property type="entry name" value="INTEGRAL MEMBRANE PROTEIN-RELATED"/>
    <property type="match status" value="1"/>
</dbReference>
<protein>
    <submittedName>
        <fullName evidence="8">Type II secretion system F family protein</fullName>
    </submittedName>
</protein>
<evidence type="ECO:0000256" key="6">
    <source>
        <dbReference type="SAM" id="Phobius"/>
    </source>
</evidence>
<feature type="transmembrane region" description="Helical" evidence="6">
    <location>
        <begin position="116"/>
        <end position="133"/>
    </location>
</feature>
<keyword evidence="3 6" id="KW-0812">Transmembrane</keyword>